<dbReference type="AlphaFoldDB" id="W6K3B2"/>
<feature type="domain" description="VWFA" evidence="1">
    <location>
        <begin position="20"/>
        <end position="203"/>
    </location>
</feature>
<dbReference type="STRING" id="1193182.BN11_2230004"/>
<evidence type="ECO:0000313" key="3">
    <source>
        <dbReference type="Proteomes" id="UP000035763"/>
    </source>
</evidence>
<accession>W6K3B2</accession>
<dbReference type="SMART" id="SM00327">
    <property type="entry name" value="VWA"/>
    <property type="match status" value="1"/>
</dbReference>
<proteinExistence type="predicted"/>
<protein>
    <submittedName>
        <fullName evidence="2">Putative von Willebrand factor type A</fullName>
    </submittedName>
</protein>
<reference evidence="2 3" key="1">
    <citation type="journal article" date="2013" name="ISME J.">
        <title>A metabolic model for members of the genus Tetrasphaera involved in enhanced biological phosphorus removal.</title>
        <authorList>
            <person name="Kristiansen R."/>
            <person name="Nguyen H.T.T."/>
            <person name="Saunders A.M."/>
            <person name="Nielsen J.L."/>
            <person name="Wimmer R."/>
            <person name="Le V.Q."/>
            <person name="McIlroy S.J."/>
            <person name="Petrovski S."/>
            <person name="Seviour R.J."/>
            <person name="Calteau A."/>
            <person name="Nielsen K.L."/>
            <person name="Nielsen P.H."/>
        </authorList>
    </citation>
    <scope>NUCLEOTIDE SEQUENCE [LARGE SCALE GENOMIC DNA]</scope>
    <source>
        <strain evidence="2 3">Ben110</strain>
    </source>
</reference>
<dbReference type="Gene3D" id="3.40.50.410">
    <property type="entry name" value="von Willebrand factor, type A domain"/>
    <property type="match status" value="1"/>
</dbReference>
<dbReference type="Pfam" id="PF00092">
    <property type="entry name" value="VWA"/>
    <property type="match status" value="1"/>
</dbReference>
<organism evidence="2 3">
    <name type="scientific">Nostocoides australiense Ben110</name>
    <dbReference type="NCBI Taxonomy" id="1193182"/>
    <lineage>
        <taxon>Bacteria</taxon>
        <taxon>Bacillati</taxon>
        <taxon>Actinomycetota</taxon>
        <taxon>Actinomycetes</taxon>
        <taxon>Micrococcales</taxon>
        <taxon>Intrasporangiaceae</taxon>
        <taxon>Nostocoides</taxon>
    </lineage>
</organism>
<evidence type="ECO:0000259" key="1">
    <source>
        <dbReference type="PROSITE" id="PS50234"/>
    </source>
</evidence>
<gene>
    <name evidence="2" type="ORF">BN11_2230004</name>
</gene>
<evidence type="ECO:0000313" key="2">
    <source>
        <dbReference type="EMBL" id="CCH72999.1"/>
    </source>
</evidence>
<dbReference type="InterPro" id="IPR036465">
    <property type="entry name" value="vWFA_dom_sf"/>
</dbReference>
<comment type="caution">
    <text evidence="2">The sequence shown here is derived from an EMBL/GenBank/DDBJ whole genome shotgun (WGS) entry which is preliminary data.</text>
</comment>
<dbReference type="EMBL" id="CAJA01000139">
    <property type="protein sequence ID" value="CCH72999.1"/>
    <property type="molecule type" value="Genomic_DNA"/>
</dbReference>
<keyword evidence="3" id="KW-1185">Reference proteome</keyword>
<dbReference type="Proteomes" id="UP000035763">
    <property type="component" value="Unassembled WGS sequence"/>
</dbReference>
<dbReference type="InterPro" id="IPR002035">
    <property type="entry name" value="VWF_A"/>
</dbReference>
<sequence>MATDTQQLEALEADAKYILPVYIAVDHSWSMSPAENNAIDAANSLIPTIIRTCVKNPLADERARFCVIGFNDRARVVSPLARGTNLAQHTFEASSGTSFSEVFRLLRSQLEADYSSLKADGYKVYRPAVFLITDGEPLDDPASAFAELTDPNFDRRPNLSVFGLGHNVPQEVVETYTAGKGRAFLTADGSGASEALGGFIEILMQSIVSSTAKVSSGDASEADDGFKWDDDAIADEDFLLEIES</sequence>
<name>W6K3B2_9MICO</name>
<dbReference type="SUPFAM" id="SSF53300">
    <property type="entry name" value="vWA-like"/>
    <property type="match status" value="1"/>
</dbReference>
<dbReference type="PROSITE" id="PS50234">
    <property type="entry name" value="VWFA"/>
    <property type="match status" value="1"/>
</dbReference>